<name>A0A6J7DB32_9ZZZZ</name>
<gene>
    <name evidence="1" type="ORF">UFOPK3444_00464</name>
</gene>
<protein>
    <submittedName>
        <fullName evidence="1">Unannotated protein</fullName>
    </submittedName>
</protein>
<organism evidence="1">
    <name type="scientific">freshwater metagenome</name>
    <dbReference type="NCBI Taxonomy" id="449393"/>
    <lineage>
        <taxon>unclassified sequences</taxon>
        <taxon>metagenomes</taxon>
        <taxon>ecological metagenomes</taxon>
    </lineage>
</organism>
<evidence type="ECO:0000313" key="1">
    <source>
        <dbReference type="EMBL" id="CAB4866154.1"/>
    </source>
</evidence>
<accession>A0A6J7DB32</accession>
<proteinExistence type="predicted"/>
<dbReference type="EMBL" id="CAFBLU010000005">
    <property type="protein sequence ID" value="CAB4866154.1"/>
    <property type="molecule type" value="Genomic_DNA"/>
</dbReference>
<sequence>MQLAYDAENGEQVPYDLVDAGPADGKHQPLWCYRTLTGEFIRQRLGALGMLPSYLPAALAIEKMEGLNEWLLARGEQHVPNTVRDRADATLRVFLAEVLGEDSNFEFDESRFQSAWNALEAILIEGHSLTLLAAPIHGIEIESLEIRLDNNMMLVSAESIEAEALPGDIFRADSLGLPVVAVVIEAEDNSPEGLEQARIRLRKLLCALRLFGSASPALGGAARLQVERGPWQVMGLEGSGSARGVLAIETRQEHELESFCRLVANRWPRGGEIAWALRRHEFGCDRMHYLDGLSDHLLALRALLEPEGPMSGHLTDRLAALCAEPNDRARLAERAARAAGLERTIVAGLANRETQAEQLCIEMEMHLRALLKDVICQHLDSDLVTLADMILAQSAGIEQPVKKRRLGFGDGADPLAA</sequence>
<reference evidence="1" key="1">
    <citation type="submission" date="2020-05" db="EMBL/GenBank/DDBJ databases">
        <authorList>
            <person name="Chiriac C."/>
            <person name="Salcher M."/>
            <person name="Ghai R."/>
            <person name="Kavagutti S V."/>
        </authorList>
    </citation>
    <scope>NUCLEOTIDE SEQUENCE</scope>
</reference>
<dbReference type="AlphaFoldDB" id="A0A6J7DB32"/>